<feature type="region of interest" description="Disordered" evidence="1">
    <location>
        <begin position="69"/>
        <end position="98"/>
    </location>
</feature>
<keyword evidence="2" id="KW-0472">Membrane</keyword>
<gene>
    <name evidence="3" type="ORF">Dsin_016865</name>
</gene>
<dbReference type="PANTHER" id="PTHR37761">
    <property type="entry name" value="OS09G0108400 PROTEIN"/>
    <property type="match status" value="1"/>
</dbReference>
<name>A0AAE0AE76_9ROSI</name>
<dbReference type="AlphaFoldDB" id="A0AAE0AE76"/>
<reference evidence="3" key="1">
    <citation type="journal article" date="2023" name="Plant J.">
        <title>Genome sequences and population genomics provide insights into the demographic history, inbreeding, and mutation load of two 'living fossil' tree species of Dipteronia.</title>
        <authorList>
            <person name="Feng Y."/>
            <person name="Comes H.P."/>
            <person name="Chen J."/>
            <person name="Zhu S."/>
            <person name="Lu R."/>
            <person name="Zhang X."/>
            <person name="Li P."/>
            <person name="Qiu J."/>
            <person name="Olsen K.M."/>
            <person name="Qiu Y."/>
        </authorList>
    </citation>
    <scope>NUCLEOTIDE SEQUENCE</scope>
    <source>
        <strain evidence="3">NBL</strain>
    </source>
</reference>
<keyword evidence="4" id="KW-1185">Reference proteome</keyword>
<evidence type="ECO:0000256" key="1">
    <source>
        <dbReference type="SAM" id="MobiDB-lite"/>
    </source>
</evidence>
<evidence type="ECO:0000313" key="3">
    <source>
        <dbReference type="EMBL" id="KAK3212159.1"/>
    </source>
</evidence>
<dbReference type="Proteomes" id="UP001281410">
    <property type="component" value="Unassembled WGS sequence"/>
</dbReference>
<keyword evidence="2" id="KW-0812">Transmembrane</keyword>
<dbReference type="EMBL" id="JANJYJ010000005">
    <property type="protein sequence ID" value="KAK3212159.1"/>
    <property type="molecule type" value="Genomic_DNA"/>
</dbReference>
<sequence>MNAVLAKSPSYIHHTCYTPCLLTLTAFFGTPCIFASTVLLSWPNLAKDQREIFHPLNLALYPRSSARRPCYPKSSYGTAPQEQGRAPETPGVEPSTAQAEGLVSEIHLKEKELERLTGLWRRVESSNVEADTARNRLGRSTSEKGSASADYIVDAHSKLPYYSSRNENQ</sequence>
<feature type="region of interest" description="Disordered" evidence="1">
    <location>
        <begin position="124"/>
        <end position="150"/>
    </location>
</feature>
<keyword evidence="2" id="KW-1133">Transmembrane helix</keyword>
<organism evidence="3 4">
    <name type="scientific">Dipteronia sinensis</name>
    <dbReference type="NCBI Taxonomy" id="43782"/>
    <lineage>
        <taxon>Eukaryota</taxon>
        <taxon>Viridiplantae</taxon>
        <taxon>Streptophyta</taxon>
        <taxon>Embryophyta</taxon>
        <taxon>Tracheophyta</taxon>
        <taxon>Spermatophyta</taxon>
        <taxon>Magnoliopsida</taxon>
        <taxon>eudicotyledons</taxon>
        <taxon>Gunneridae</taxon>
        <taxon>Pentapetalae</taxon>
        <taxon>rosids</taxon>
        <taxon>malvids</taxon>
        <taxon>Sapindales</taxon>
        <taxon>Sapindaceae</taxon>
        <taxon>Hippocastanoideae</taxon>
        <taxon>Acereae</taxon>
        <taxon>Dipteronia</taxon>
    </lineage>
</organism>
<dbReference type="PANTHER" id="PTHR37761:SF2">
    <property type="entry name" value="OS09G0108400 PROTEIN"/>
    <property type="match status" value="1"/>
</dbReference>
<accession>A0AAE0AE76</accession>
<feature type="transmembrane region" description="Helical" evidence="2">
    <location>
        <begin position="21"/>
        <end position="42"/>
    </location>
</feature>
<evidence type="ECO:0000256" key="2">
    <source>
        <dbReference type="SAM" id="Phobius"/>
    </source>
</evidence>
<evidence type="ECO:0000313" key="4">
    <source>
        <dbReference type="Proteomes" id="UP001281410"/>
    </source>
</evidence>
<proteinExistence type="predicted"/>
<comment type="caution">
    <text evidence="3">The sequence shown here is derived from an EMBL/GenBank/DDBJ whole genome shotgun (WGS) entry which is preliminary data.</text>
</comment>
<protein>
    <submittedName>
        <fullName evidence="3">Uncharacterized protein</fullName>
    </submittedName>
</protein>